<feature type="signal peptide" evidence="1">
    <location>
        <begin position="1"/>
        <end position="22"/>
    </location>
</feature>
<proteinExistence type="predicted"/>
<dbReference type="PANTHER" id="PTHR11559">
    <property type="entry name" value="CARBOXYLESTERASE"/>
    <property type="match status" value="1"/>
</dbReference>
<reference evidence="3 4" key="1">
    <citation type="submission" date="2016-10" db="EMBL/GenBank/DDBJ databases">
        <title>The genome sequence of Colletotrichum fioriniae PJ7.</title>
        <authorList>
            <person name="Baroncelli R."/>
        </authorList>
    </citation>
    <scope>NUCLEOTIDE SEQUENCE [LARGE SCALE GENOMIC DNA]</scope>
    <source>
        <strain evidence="3">Col 31</strain>
    </source>
</reference>
<dbReference type="Gene3D" id="3.40.50.1820">
    <property type="entry name" value="alpha/beta hydrolase"/>
    <property type="match status" value="2"/>
</dbReference>
<organism evidence="3 4">
    <name type="scientific">Colletotrichum melonis</name>
    <dbReference type="NCBI Taxonomy" id="1209925"/>
    <lineage>
        <taxon>Eukaryota</taxon>
        <taxon>Fungi</taxon>
        <taxon>Dikarya</taxon>
        <taxon>Ascomycota</taxon>
        <taxon>Pezizomycotina</taxon>
        <taxon>Sordariomycetes</taxon>
        <taxon>Hypocreomycetidae</taxon>
        <taxon>Glomerellales</taxon>
        <taxon>Glomerellaceae</taxon>
        <taxon>Colletotrichum</taxon>
        <taxon>Colletotrichum acutatum species complex</taxon>
    </lineage>
</organism>
<evidence type="ECO:0000313" key="4">
    <source>
        <dbReference type="Proteomes" id="UP001239795"/>
    </source>
</evidence>
<comment type="caution">
    <text evidence="3">The sequence shown here is derived from an EMBL/GenBank/DDBJ whole genome shotgun (WGS) entry which is preliminary data.</text>
</comment>
<dbReference type="SUPFAM" id="SSF53474">
    <property type="entry name" value="alpha/beta-Hydrolases"/>
    <property type="match status" value="1"/>
</dbReference>
<sequence length="551" mass="60358">MPNLKMKLAILSLLASVASVRAAASNTNSSHPNNPLTVRTSTGTFTGIIDPDAPNTLQWRSIPFAEPPVASRRWLPPAKLRRNNTTRSQYATKFPPSCPQFVSSVESMWNLPLTKGNLIYNGAQNDTSGLEGEATSEDCLYLAIWKPTTPPPTKAGFPVLFFMTGGGFIMGGIDLPWQIPTSWVERSQSAIIVTINYRVNIFGFPNARGLATEGISQNLGILDQRAALEWVQENIAAFGGDPARIMQWGRSAGSVSADIHAYAYYDDPIAQSYYMESGVVQSGIEADLTFSNFTFVAQNVGCGSPCGADCEDEDGTAELDCMRRVSPTQISNFIGQYTDRGEAPAKFFSLVQDERIIFRDYEARAAEGKLARRPVLISLTANEFSSLVPWPKENLTEGPWQTLVTEADVVWVCAAYAATVARNQLSTTEAPVFRFQYAAEFPNLNVYDWLGAYHNSETPLVFGTYGLLNHVAPTTEFEVEVSHAMQDRIMAFAEDPYHGPQKKFGWEPRVVSEATGGDVLRFGAGGKVVERIDGVEMDGVCTGLGEYNPFP</sequence>
<gene>
    <name evidence="3" type="ORF">CMEL01_04074</name>
</gene>
<evidence type="ECO:0000259" key="2">
    <source>
        <dbReference type="Pfam" id="PF00135"/>
    </source>
</evidence>
<keyword evidence="4" id="KW-1185">Reference proteome</keyword>
<feature type="chain" id="PRO_5042461038" evidence="1">
    <location>
        <begin position="23"/>
        <end position="551"/>
    </location>
</feature>
<dbReference type="Proteomes" id="UP001239795">
    <property type="component" value="Unassembled WGS sequence"/>
</dbReference>
<dbReference type="Pfam" id="PF00135">
    <property type="entry name" value="COesterase"/>
    <property type="match status" value="1"/>
</dbReference>
<accession>A0AAI9UBK8</accession>
<evidence type="ECO:0000313" key="3">
    <source>
        <dbReference type="EMBL" id="KAK1455314.1"/>
    </source>
</evidence>
<dbReference type="InterPro" id="IPR029058">
    <property type="entry name" value="AB_hydrolase_fold"/>
</dbReference>
<dbReference type="EMBL" id="MLGG01000024">
    <property type="protein sequence ID" value="KAK1455314.1"/>
    <property type="molecule type" value="Genomic_DNA"/>
</dbReference>
<feature type="domain" description="Carboxylesterase type B" evidence="2">
    <location>
        <begin position="36"/>
        <end position="389"/>
    </location>
</feature>
<keyword evidence="1" id="KW-0732">Signal</keyword>
<dbReference type="AlphaFoldDB" id="A0AAI9UBK8"/>
<dbReference type="InterPro" id="IPR002018">
    <property type="entry name" value="CarbesteraseB"/>
</dbReference>
<evidence type="ECO:0000256" key="1">
    <source>
        <dbReference type="SAM" id="SignalP"/>
    </source>
</evidence>
<protein>
    <submittedName>
        <fullName evidence="3">Fumonisin esterase</fullName>
    </submittedName>
</protein>
<name>A0AAI9UBK8_9PEZI</name>
<dbReference type="InterPro" id="IPR050309">
    <property type="entry name" value="Type-B_Carboxylest/Lipase"/>
</dbReference>